<evidence type="ECO:0000259" key="1">
    <source>
        <dbReference type="Pfam" id="PF14846"/>
    </source>
</evidence>
<dbReference type="Proteomes" id="UP001458880">
    <property type="component" value="Unassembled WGS sequence"/>
</dbReference>
<keyword evidence="3" id="KW-1185">Reference proteome</keyword>
<reference evidence="2 3" key="1">
    <citation type="journal article" date="2024" name="BMC Genomics">
        <title>De novo assembly and annotation of Popillia japonica's genome with initial clues to its potential as an invasive pest.</title>
        <authorList>
            <person name="Cucini C."/>
            <person name="Boschi S."/>
            <person name="Funari R."/>
            <person name="Cardaioli E."/>
            <person name="Iannotti N."/>
            <person name="Marturano G."/>
            <person name="Paoli F."/>
            <person name="Bruttini M."/>
            <person name="Carapelli A."/>
            <person name="Frati F."/>
            <person name="Nardi F."/>
        </authorList>
    </citation>
    <scope>NUCLEOTIDE SEQUENCE [LARGE SCALE GENOMIC DNA]</scope>
    <source>
        <strain evidence="2">DMR45628</strain>
    </source>
</reference>
<name>A0AAW1LV69_POPJA</name>
<dbReference type="AlphaFoldDB" id="A0AAW1LV69"/>
<accession>A0AAW1LV69</accession>
<organism evidence="2 3">
    <name type="scientific">Popillia japonica</name>
    <name type="common">Japanese beetle</name>
    <dbReference type="NCBI Taxonomy" id="7064"/>
    <lineage>
        <taxon>Eukaryota</taxon>
        <taxon>Metazoa</taxon>
        <taxon>Ecdysozoa</taxon>
        <taxon>Arthropoda</taxon>
        <taxon>Hexapoda</taxon>
        <taxon>Insecta</taxon>
        <taxon>Pterygota</taxon>
        <taxon>Neoptera</taxon>
        <taxon>Endopterygota</taxon>
        <taxon>Coleoptera</taxon>
        <taxon>Polyphaga</taxon>
        <taxon>Scarabaeiformia</taxon>
        <taxon>Scarabaeidae</taxon>
        <taxon>Rutelinae</taxon>
        <taxon>Popillia</taxon>
    </lineage>
</organism>
<dbReference type="EMBL" id="JASPKY010000096">
    <property type="protein sequence ID" value="KAK9737736.1"/>
    <property type="molecule type" value="Genomic_DNA"/>
</dbReference>
<sequence>MACNQATLDIYDEEFNRYLKLAKTLISQVKRQADRKVCTKWITKLCQLESNDPVVKKNRNDFFKYMLIILHRSLDERPRDYGFPQYDAKNKLNESMGGKPFMCRWSPDKRTYVAVKPIPQGGALVYMAVTKDPTLGWEYTPK</sequence>
<dbReference type="InterPro" id="IPR027831">
    <property type="entry name" value="DUF4485"/>
</dbReference>
<gene>
    <name evidence="2" type="ORF">QE152_g10477</name>
</gene>
<dbReference type="Pfam" id="PF14846">
    <property type="entry name" value="DUF4485"/>
    <property type="match status" value="1"/>
</dbReference>
<evidence type="ECO:0000313" key="3">
    <source>
        <dbReference type="Proteomes" id="UP001458880"/>
    </source>
</evidence>
<evidence type="ECO:0000313" key="2">
    <source>
        <dbReference type="EMBL" id="KAK9737736.1"/>
    </source>
</evidence>
<protein>
    <recommendedName>
        <fullName evidence="1">DUF4485 domain-containing protein</fullName>
    </recommendedName>
</protein>
<feature type="domain" description="DUF4485" evidence="1">
    <location>
        <begin position="12"/>
        <end position="73"/>
    </location>
</feature>
<comment type="caution">
    <text evidence="2">The sequence shown here is derived from an EMBL/GenBank/DDBJ whole genome shotgun (WGS) entry which is preliminary data.</text>
</comment>
<proteinExistence type="predicted"/>